<name>A0A8J3VLQ8_9ACTN</name>
<comment type="caution">
    <text evidence="1">The sequence shown here is derived from an EMBL/GenBank/DDBJ whole genome shotgun (WGS) entry which is preliminary data.</text>
</comment>
<dbReference type="RefSeq" id="WP_203914123.1">
    <property type="nucleotide sequence ID" value="NZ_BONY01000093.1"/>
</dbReference>
<dbReference type="Proteomes" id="UP000612899">
    <property type="component" value="Unassembled WGS sequence"/>
</dbReference>
<organism evidence="1 2">
    <name type="scientific">Rhizocola hellebori</name>
    <dbReference type="NCBI Taxonomy" id="1392758"/>
    <lineage>
        <taxon>Bacteria</taxon>
        <taxon>Bacillati</taxon>
        <taxon>Actinomycetota</taxon>
        <taxon>Actinomycetes</taxon>
        <taxon>Micromonosporales</taxon>
        <taxon>Micromonosporaceae</taxon>
        <taxon>Rhizocola</taxon>
    </lineage>
</organism>
<dbReference type="EMBL" id="BONY01000093">
    <property type="protein sequence ID" value="GIH10408.1"/>
    <property type="molecule type" value="Genomic_DNA"/>
</dbReference>
<dbReference type="AlphaFoldDB" id="A0A8J3VLQ8"/>
<proteinExistence type="predicted"/>
<protein>
    <recommendedName>
        <fullName evidence="3">DUF1579 domain-containing protein</fullName>
    </recommendedName>
</protein>
<accession>A0A8J3VLQ8</accession>
<sequence length="154" mass="17609">MSVSPNPLLSRLDIFIGRWELTAVAGEQVMSVAQTELRWLGERGFLLQRTDPPSFLVPQWQGAAPIWVEAVIGADDHSQAYTMLYTDSRHVCRVYAMQLNGREWTMSSRPGQDFHQRWIGAFSEDLSAIEGDWEASTDGQTWSKDFHMSFRRLS</sequence>
<evidence type="ECO:0000313" key="2">
    <source>
        <dbReference type="Proteomes" id="UP000612899"/>
    </source>
</evidence>
<evidence type="ECO:0008006" key="3">
    <source>
        <dbReference type="Google" id="ProtNLM"/>
    </source>
</evidence>
<evidence type="ECO:0000313" key="1">
    <source>
        <dbReference type="EMBL" id="GIH10408.1"/>
    </source>
</evidence>
<keyword evidence="2" id="KW-1185">Reference proteome</keyword>
<reference evidence="1" key="1">
    <citation type="submission" date="2021-01" db="EMBL/GenBank/DDBJ databases">
        <title>Whole genome shotgun sequence of Rhizocola hellebori NBRC 109834.</title>
        <authorList>
            <person name="Komaki H."/>
            <person name="Tamura T."/>
        </authorList>
    </citation>
    <scope>NUCLEOTIDE SEQUENCE</scope>
    <source>
        <strain evidence="1">NBRC 109834</strain>
    </source>
</reference>
<gene>
    <name evidence="1" type="ORF">Rhe02_84750</name>
</gene>